<accession>A0ABS8I8K8</accession>
<dbReference type="Pfam" id="PF13538">
    <property type="entry name" value="UvrD_C_2"/>
    <property type="match status" value="1"/>
</dbReference>
<evidence type="ECO:0000259" key="1">
    <source>
        <dbReference type="Pfam" id="PF13538"/>
    </source>
</evidence>
<dbReference type="EMBL" id="JAIVFQ010000019">
    <property type="protein sequence ID" value="MCC5600518.1"/>
    <property type="molecule type" value="Genomic_DNA"/>
</dbReference>
<evidence type="ECO:0000313" key="3">
    <source>
        <dbReference type="Proteomes" id="UP001199525"/>
    </source>
</evidence>
<dbReference type="InterPro" id="IPR027417">
    <property type="entry name" value="P-loop_NTPase"/>
</dbReference>
<proteinExistence type="predicted"/>
<reference evidence="2 3" key="1">
    <citation type="journal article" date="2021" name="Microorganisms">
        <title>Genome Evolution of Filamentous Cyanobacterium Nostoc Species: From Facultative Symbiosis to Free Living.</title>
        <authorList>
            <person name="Huo D."/>
            <person name="Li H."/>
            <person name="Cai F."/>
            <person name="Guo X."/>
            <person name="Qiao Z."/>
            <person name="Wang W."/>
            <person name="Yu G."/>
            <person name="Li R."/>
        </authorList>
    </citation>
    <scope>NUCLEOTIDE SEQUENCE [LARGE SCALE GENOMIC DNA]</scope>
    <source>
        <strain evidence="2 3">CHAB 5714</strain>
    </source>
</reference>
<dbReference type="Gene3D" id="3.40.50.300">
    <property type="entry name" value="P-loop containing nucleotide triphosphate hydrolases"/>
    <property type="match status" value="2"/>
</dbReference>
<evidence type="ECO:0000313" key="2">
    <source>
        <dbReference type="EMBL" id="MCC5600518.1"/>
    </source>
</evidence>
<keyword evidence="2" id="KW-0547">Nucleotide-binding</keyword>
<organism evidence="2 3">
    <name type="scientific">Nostoc favosum CHAB5714</name>
    <dbReference type="NCBI Taxonomy" id="2780399"/>
    <lineage>
        <taxon>Bacteria</taxon>
        <taxon>Bacillati</taxon>
        <taxon>Cyanobacteriota</taxon>
        <taxon>Cyanophyceae</taxon>
        <taxon>Nostocales</taxon>
        <taxon>Nostocaceae</taxon>
        <taxon>Nostoc</taxon>
        <taxon>Nostoc favosum</taxon>
    </lineage>
</organism>
<protein>
    <submittedName>
        <fullName evidence="2">ATP-binding domain-containing protein</fullName>
    </submittedName>
</protein>
<dbReference type="GO" id="GO:0005524">
    <property type="term" value="F:ATP binding"/>
    <property type="evidence" value="ECO:0007669"/>
    <property type="project" value="UniProtKB-KW"/>
</dbReference>
<feature type="domain" description="UvrD-like helicase C-terminal" evidence="1">
    <location>
        <begin position="649"/>
        <end position="699"/>
    </location>
</feature>
<sequence>MSDRFITIELTGEPGEKAEQIVWDAMCKAFKQKAEQEECLAYWQYPLFPSKYNNFLKRPDILIVDKELGLIVIEVKGIRIEDLKGIQGDHWLMKPGFYSPSIQPYKQAEKQLRAVTGHFNLIDDLWNQVLGRAMVALPYITRKQWQEKSFTQIADQVPIIFGDELAPKDLLKIIRNSSLVIPGNRLNKTQWIKLELVISGKAVPDDEPPVSPESSLKQNCIEKLNKYLYEIDIKQEHIGKTIPPGVQRFSGIAGSGKTVLLCQKVANMHLKHPDWDIALIFFTRSLYNLIIKEVNFWLHQFSDGEVQYDPTNSNSKLKILHAWGVNNVDNDDQGSRQPGFYSLIEETHNIGTVLDGSHPTFPKLSPPEKLAYLCKQILLNHKIQPMFDAILIDEGMDLVVDSDEIKFEGKQPIFWLAWQTLRPVTPEKQEQRRLIWTYDMAQSLDALKVPTAKELFGQELGTSMLKGQYPGGIKKSEVMPRCYRTPGPILTMAHGIGMGLLRKEGMLTGLTTKKEWQDIGYEVTGDFRKIGQVLVVSRPSENSCNPIPSLWTESPLIKFETYKNREEELKVLANQIKANLKYDLLKPSHDILIVILGDNRDAQSLEQKVAKALISNNVDIFIPSALEPNILNPIFPNTNANNFWYEGAVTVSRIHRAKGNEANMVYIVGLDNIANNESDIKLRNQLFVALTRSRAWVNLSGVDGNHPFYEELRKVMESGNSFQFEYYPPKVDVGETIDIR</sequence>
<dbReference type="RefSeq" id="WP_229485592.1">
    <property type="nucleotide sequence ID" value="NZ_JAIVFQ010000019.1"/>
</dbReference>
<dbReference type="InterPro" id="IPR027785">
    <property type="entry name" value="UvrD-like_helicase_C"/>
</dbReference>
<gene>
    <name evidence="2" type="ORF">LC586_15130</name>
</gene>
<keyword evidence="3" id="KW-1185">Reference proteome</keyword>
<keyword evidence="2" id="KW-0067">ATP-binding</keyword>
<name>A0ABS8I8K8_9NOSO</name>
<dbReference type="SUPFAM" id="SSF52540">
    <property type="entry name" value="P-loop containing nucleoside triphosphate hydrolases"/>
    <property type="match status" value="1"/>
</dbReference>
<dbReference type="Proteomes" id="UP001199525">
    <property type="component" value="Unassembled WGS sequence"/>
</dbReference>
<comment type="caution">
    <text evidence="2">The sequence shown here is derived from an EMBL/GenBank/DDBJ whole genome shotgun (WGS) entry which is preliminary data.</text>
</comment>